<feature type="compositionally biased region" description="Low complexity" evidence="1">
    <location>
        <begin position="206"/>
        <end position="226"/>
    </location>
</feature>
<keyword evidence="3" id="KW-1185">Reference proteome</keyword>
<dbReference type="PANTHER" id="PTHR39328:SF1">
    <property type="entry name" value="BLL2871 PROTEIN"/>
    <property type="match status" value="1"/>
</dbReference>
<feature type="compositionally biased region" description="Low complexity" evidence="1">
    <location>
        <begin position="240"/>
        <end position="250"/>
    </location>
</feature>
<dbReference type="AlphaFoldDB" id="A0A1C4WC62"/>
<organism evidence="2 3">
    <name type="scientific">Micromonospora coriariae</name>
    <dbReference type="NCBI Taxonomy" id="285665"/>
    <lineage>
        <taxon>Bacteria</taxon>
        <taxon>Bacillati</taxon>
        <taxon>Actinomycetota</taxon>
        <taxon>Actinomycetes</taxon>
        <taxon>Micromonosporales</taxon>
        <taxon>Micromonosporaceae</taxon>
        <taxon>Micromonospora</taxon>
    </lineage>
</organism>
<dbReference type="PANTHER" id="PTHR39328">
    <property type="entry name" value="BLL2871 PROTEIN"/>
    <property type="match status" value="1"/>
</dbReference>
<dbReference type="Proteomes" id="UP000198243">
    <property type="component" value="Chromosome I"/>
</dbReference>
<protein>
    <recommendedName>
        <fullName evidence="4">DUF1028 domain-containing protein</fullName>
    </recommendedName>
</protein>
<reference evidence="3" key="1">
    <citation type="submission" date="2016-06" db="EMBL/GenBank/DDBJ databases">
        <authorList>
            <person name="Varghese N."/>
            <person name="Submissions Spin"/>
        </authorList>
    </citation>
    <scope>NUCLEOTIDE SEQUENCE [LARGE SCALE GENOMIC DNA]</scope>
    <source>
        <strain evidence="3">DSM 44875</strain>
    </source>
</reference>
<accession>A0A1C4WC62</accession>
<gene>
    <name evidence="2" type="ORF">GA0070607_3429</name>
</gene>
<dbReference type="Pfam" id="PF06267">
    <property type="entry name" value="DUF1028"/>
    <property type="match status" value="1"/>
</dbReference>
<evidence type="ECO:0008006" key="4">
    <source>
        <dbReference type="Google" id="ProtNLM"/>
    </source>
</evidence>
<dbReference type="SUPFAM" id="SSF56235">
    <property type="entry name" value="N-terminal nucleophile aminohydrolases (Ntn hydrolases)"/>
    <property type="match status" value="1"/>
</dbReference>
<dbReference type="InterPro" id="IPR010430">
    <property type="entry name" value="DUF1028"/>
</dbReference>
<dbReference type="EMBL" id="LT607412">
    <property type="protein sequence ID" value="SCE93793.1"/>
    <property type="molecule type" value="Genomic_DNA"/>
</dbReference>
<name>A0A1C4WC62_9ACTN</name>
<dbReference type="Gene3D" id="3.60.20.10">
    <property type="entry name" value="Glutamine Phosphoribosylpyrophosphate, subunit 1, domain 1"/>
    <property type="match status" value="1"/>
</dbReference>
<dbReference type="InterPro" id="IPR029055">
    <property type="entry name" value="Ntn_hydrolases_N"/>
</dbReference>
<sequence length="265" mass="28083">MGNRGRLRHAWRSSGYLPTVTFSIAARCPRTGQLGVGALTARPAVGKIVAHVHSGGGAVATQATSNPFLAYDGLPLLGEGRSPQEVLTELLARDPGREVRQVGMVDHQGRSHAFTGSRTSAWAGHRTGPGYAVQGNRLVGPETLTEIVRVFEDSRELDLAERLVLAVGAGEETGGDRHGARSATVTVIGDQPYPLWDVRGRRRRASGAGTTPAARRLPGGSAADHPGAPHPRRPHGRGRPAGARGTAARRPVSRRRIASRTLTRN</sequence>
<evidence type="ECO:0000313" key="3">
    <source>
        <dbReference type="Proteomes" id="UP000198243"/>
    </source>
</evidence>
<evidence type="ECO:0000256" key="1">
    <source>
        <dbReference type="SAM" id="MobiDB-lite"/>
    </source>
</evidence>
<feature type="region of interest" description="Disordered" evidence="1">
    <location>
        <begin position="198"/>
        <end position="265"/>
    </location>
</feature>
<proteinExistence type="predicted"/>
<evidence type="ECO:0000313" key="2">
    <source>
        <dbReference type="EMBL" id="SCE93793.1"/>
    </source>
</evidence>